<proteinExistence type="inferred from homology"/>
<dbReference type="InterPro" id="IPR046757">
    <property type="entry name" value="YL1_N"/>
</dbReference>
<gene>
    <name evidence="4" type="ORF">FKW77_002984</name>
</gene>
<protein>
    <recommendedName>
        <fullName evidence="3">Vps72/YL1 C-terminal domain-containing protein</fullName>
    </recommendedName>
</protein>
<feature type="compositionally biased region" description="Pro residues" evidence="2">
    <location>
        <begin position="450"/>
        <end position="461"/>
    </location>
</feature>
<feature type="compositionally biased region" description="Low complexity" evidence="2">
    <location>
        <begin position="334"/>
        <end position="350"/>
    </location>
</feature>
<dbReference type="OrthoDB" id="3942062at2759"/>
<evidence type="ECO:0000259" key="3">
    <source>
        <dbReference type="SMART" id="SM00993"/>
    </source>
</evidence>
<dbReference type="Proteomes" id="UP000316270">
    <property type="component" value="Chromosome 12"/>
</dbReference>
<dbReference type="STRING" id="50376.A0A517LGZ7"/>
<feature type="region of interest" description="Disordered" evidence="2">
    <location>
        <begin position="301"/>
        <end position="465"/>
    </location>
</feature>
<dbReference type="PANTHER" id="PTHR13275">
    <property type="entry name" value="YL-1 PROTEIN TRANSCRIPTION FACTOR-LIKE 1"/>
    <property type="match status" value="1"/>
</dbReference>
<feature type="compositionally biased region" description="Polar residues" evidence="2">
    <location>
        <begin position="353"/>
        <end position="369"/>
    </location>
</feature>
<feature type="compositionally biased region" description="Acidic residues" evidence="2">
    <location>
        <begin position="64"/>
        <end position="73"/>
    </location>
</feature>
<feature type="compositionally biased region" description="Polar residues" evidence="2">
    <location>
        <begin position="384"/>
        <end position="406"/>
    </location>
</feature>
<dbReference type="Pfam" id="PF08265">
    <property type="entry name" value="YL1_C"/>
    <property type="match status" value="1"/>
</dbReference>
<sequence>MSNNGESDIPMPDTPAQDDAGSERHERDSSEDEQVPAMVVTREKRKNAGNRMSKLLALARDEGPEPDDEEEELAGIFQEAVDDVEFEGEEGDDQDFNMDSSSEDEAEGDGDEDQGEKELNKELRTQSKKRKRDSLLQHAMKRAATRIAPVPLGASQPPPPPVDRPKKKSERVSWLPEQEVNPVRSSRRSLAVQNKQEIHDRLKEKEKHRLKTVEVMKAAEARKEALKPKILTQEERLKEAALIEKRNSRSLNRWETNEKRRAAEQAERLAALKSRKLEGPIITYWSGQSTWVDGKLKKVGREQQPLVQEVVQEKSKTVGAEKKSDTQSMDIDQSPPGGTSTETPSTPAPTDLEPTSASPSDQLMPTTPAVQPPSEASPAENPQPVITPSLPKTGSQTDSPSSSQGMGNFLDGIHMYADLSPEQRKPSPPKPPPQAQPQATSQPTHSPSAPAKPPKPPPGPPSLATRNLIILSDFDETSTSGRGKDIDSLRSHLFGWSNATSTSSATAFSASTNGTGVGTNKKLQPVKKSLCAITGQEAKYRDPVTGLGYVDACALKRIRKVARGEMVWSGFLGAFVGEMGGRVARGVPDGFS</sequence>
<dbReference type="PANTHER" id="PTHR13275:SF4">
    <property type="entry name" value="VACUOLAR PROTEIN SORTING-ASSOCIATED PROTEIN 72 HOMOLOG"/>
    <property type="match status" value="1"/>
</dbReference>
<dbReference type="Pfam" id="PF05764">
    <property type="entry name" value="YL1"/>
    <property type="match status" value="1"/>
</dbReference>
<feature type="compositionally biased region" description="Basic and acidic residues" evidence="2">
    <location>
        <begin position="311"/>
        <end position="325"/>
    </location>
</feature>
<keyword evidence="5" id="KW-1185">Reference proteome</keyword>
<evidence type="ECO:0000313" key="5">
    <source>
        <dbReference type="Proteomes" id="UP000316270"/>
    </source>
</evidence>
<dbReference type="AlphaFoldDB" id="A0A517LGZ7"/>
<feature type="region of interest" description="Disordered" evidence="2">
    <location>
        <begin position="1"/>
        <end position="198"/>
    </location>
</feature>
<dbReference type="EMBL" id="CP042196">
    <property type="protein sequence ID" value="QDS74846.1"/>
    <property type="molecule type" value="Genomic_DNA"/>
</dbReference>
<feature type="compositionally biased region" description="Low complexity" evidence="2">
    <location>
        <begin position="436"/>
        <end position="449"/>
    </location>
</feature>
<accession>A0A517LGZ7</accession>
<feature type="compositionally biased region" description="Acidic residues" evidence="2">
    <location>
        <begin position="80"/>
        <end position="115"/>
    </location>
</feature>
<evidence type="ECO:0000313" key="4">
    <source>
        <dbReference type="EMBL" id="QDS74846.1"/>
    </source>
</evidence>
<dbReference type="InterPro" id="IPR013272">
    <property type="entry name" value="Vps72/YL1_C"/>
</dbReference>
<comment type="similarity">
    <text evidence="1">Belongs to the VPS72/YL1 family.</text>
</comment>
<evidence type="ECO:0000256" key="2">
    <source>
        <dbReference type="SAM" id="MobiDB-lite"/>
    </source>
</evidence>
<feature type="compositionally biased region" description="Basic and acidic residues" evidence="2">
    <location>
        <begin position="116"/>
        <end position="125"/>
    </location>
</feature>
<organism evidence="4 5">
    <name type="scientific">Venturia effusa</name>
    <dbReference type="NCBI Taxonomy" id="50376"/>
    <lineage>
        <taxon>Eukaryota</taxon>
        <taxon>Fungi</taxon>
        <taxon>Dikarya</taxon>
        <taxon>Ascomycota</taxon>
        <taxon>Pezizomycotina</taxon>
        <taxon>Dothideomycetes</taxon>
        <taxon>Pleosporomycetidae</taxon>
        <taxon>Venturiales</taxon>
        <taxon>Venturiaceae</taxon>
        <taxon>Venturia</taxon>
    </lineage>
</organism>
<evidence type="ECO:0000256" key="1">
    <source>
        <dbReference type="ARBA" id="ARBA00006832"/>
    </source>
</evidence>
<feature type="domain" description="Vps72/YL1 C-terminal" evidence="3">
    <location>
        <begin position="529"/>
        <end position="558"/>
    </location>
</feature>
<reference evidence="4 5" key="1">
    <citation type="submission" date="2019-07" db="EMBL/GenBank/DDBJ databases">
        <title>Finished genome of Venturia effusa.</title>
        <authorList>
            <person name="Young C.A."/>
            <person name="Cox M.P."/>
            <person name="Ganley A.R.D."/>
            <person name="David W.J."/>
        </authorList>
    </citation>
    <scope>NUCLEOTIDE SEQUENCE [LARGE SCALE GENOMIC DNA]</scope>
    <source>
        <strain evidence="5">albino</strain>
    </source>
</reference>
<name>A0A517LGZ7_9PEZI</name>
<dbReference type="SMART" id="SM00993">
    <property type="entry name" value="YL1_C"/>
    <property type="match status" value="1"/>
</dbReference>
<feature type="compositionally biased region" description="Pro residues" evidence="2">
    <location>
        <begin position="426"/>
        <end position="435"/>
    </location>
</feature>
<dbReference type="GO" id="GO:0005634">
    <property type="term" value="C:nucleus"/>
    <property type="evidence" value="ECO:0007669"/>
    <property type="project" value="TreeGrafter"/>
</dbReference>